<protein>
    <submittedName>
        <fullName evidence="2">Uncharacterized protein</fullName>
    </submittedName>
</protein>
<reference evidence="2 3" key="1">
    <citation type="journal article" date="2019" name="Sci. Rep.">
        <title>Nanopore sequencing improves the draft genome of the human pathogenic amoeba Naegleria fowleri.</title>
        <authorList>
            <person name="Liechti N."/>
            <person name="Schurch N."/>
            <person name="Bruggmann R."/>
            <person name="Wittwer M."/>
        </authorList>
    </citation>
    <scope>NUCLEOTIDE SEQUENCE [LARGE SCALE GENOMIC DNA]</scope>
    <source>
        <strain evidence="2 3">ATCC 30894</strain>
    </source>
</reference>
<dbReference type="VEuPathDB" id="AmoebaDB:FDP41_008679"/>
<evidence type="ECO:0000313" key="3">
    <source>
        <dbReference type="Proteomes" id="UP000444721"/>
    </source>
</evidence>
<dbReference type="EMBL" id="VFQX01000063">
    <property type="protein sequence ID" value="KAF0973015.1"/>
    <property type="molecule type" value="Genomic_DNA"/>
</dbReference>
<evidence type="ECO:0000256" key="1">
    <source>
        <dbReference type="SAM" id="MobiDB-lite"/>
    </source>
</evidence>
<feature type="compositionally biased region" description="Polar residues" evidence="1">
    <location>
        <begin position="1"/>
        <end position="13"/>
    </location>
</feature>
<comment type="caution">
    <text evidence="2">The sequence shown here is derived from an EMBL/GenBank/DDBJ whole genome shotgun (WGS) entry which is preliminary data.</text>
</comment>
<accession>A0A6A5BG89</accession>
<dbReference type="Proteomes" id="UP000444721">
    <property type="component" value="Unassembled WGS sequence"/>
</dbReference>
<dbReference type="AlphaFoldDB" id="A0A6A5BG89"/>
<dbReference type="RefSeq" id="XP_044557728.1">
    <property type="nucleotide sequence ID" value="XM_044712558.1"/>
</dbReference>
<organism evidence="2 3">
    <name type="scientific">Naegleria fowleri</name>
    <name type="common">Brain eating amoeba</name>
    <dbReference type="NCBI Taxonomy" id="5763"/>
    <lineage>
        <taxon>Eukaryota</taxon>
        <taxon>Discoba</taxon>
        <taxon>Heterolobosea</taxon>
        <taxon>Tetramitia</taxon>
        <taxon>Eutetramitia</taxon>
        <taxon>Vahlkampfiidae</taxon>
        <taxon>Naegleria</taxon>
    </lineage>
</organism>
<gene>
    <name evidence="2" type="ORF">FDP41_008679</name>
</gene>
<sequence length="120" mass="14431">MTQNSIVDTNNQSKTTTTHKTTTLSGKVKRRRQFEKMNNHSINSVTSDVKTAEKKFFLFEDGWTRQRDAYWKLKSYKEFMEFPNAKNAKNHKKWHRNHREEIYQLRNNACMESLPQNLYV</sequence>
<dbReference type="OrthoDB" id="10556417at2759"/>
<dbReference type="VEuPathDB" id="AmoebaDB:NfTy_007930"/>
<dbReference type="GeneID" id="68115897"/>
<evidence type="ECO:0000313" key="2">
    <source>
        <dbReference type="EMBL" id="KAF0973015.1"/>
    </source>
</evidence>
<feature type="region of interest" description="Disordered" evidence="1">
    <location>
        <begin position="1"/>
        <end position="28"/>
    </location>
</feature>
<proteinExistence type="predicted"/>
<name>A0A6A5BG89_NAEFO</name>
<dbReference type="VEuPathDB" id="AmoebaDB:NF0022980"/>
<feature type="compositionally biased region" description="Low complexity" evidence="1">
    <location>
        <begin position="14"/>
        <end position="23"/>
    </location>
</feature>
<keyword evidence="3" id="KW-1185">Reference proteome</keyword>